<organism evidence="3 4">
    <name type="scientific">Facklamia languida CCUG 37842</name>
    <dbReference type="NCBI Taxonomy" id="883113"/>
    <lineage>
        <taxon>Bacteria</taxon>
        <taxon>Bacillati</taxon>
        <taxon>Bacillota</taxon>
        <taxon>Bacilli</taxon>
        <taxon>Lactobacillales</taxon>
        <taxon>Aerococcaceae</taxon>
        <taxon>Facklamia</taxon>
    </lineage>
</organism>
<accession>H3NHQ1</accession>
<dbReference type="RefSeq" id="WP_006308613.1">
    <property type="nucleotide sequence ID" value="NZ_JH601133.1"/>
</dbReference>
<dbReference type="AlphaFoldDB" id="H3NHQ1"/>
<dbReference type="CDD" id="cd06259">
    <property type="entry name" value="YdcF-like"/>
    <property type="match status" value="1"/>
</dbReference>
<feature type="domain" description="DUF218" evidence="2">
    <location>
        <begin position="163"/>
        <end position="305"/>
    </location>
</feature>
<dbReference type="Gene3D" id="3.40.50.620">
    <property type="entry name" value="HUPs"/>
    <property type="match status" value="1"/>
</dbReference>
<dbReference type="Proteomes" id="UP000006190">
    <property type="component" value="Unassembled WGS sequence"/>
</dbReference>
<dbReference type="Pfam" id="PF02698">
    <property type="entry name" value="DUF218"/>
    <property type="match status" value="1"/>
</dbReference>
<evidence type="ECO:0000256" key="1">
    <source>
        <dbReference type="SAM" id="Phobius"/>
    </source>
</evidence>
<name>H3NHQ1_9LACT</name>
<dbReference type="GO" id="GO:0000270">
    <property type="term" value="P:peptidoglycan metabolic process"/>
    <property type="evidence" value="ECO:0007669"/>
    <property type="project" value="TreeGrafter"/>
</dbReference>
<evidence type="ECO:0000259" key="2">
    <source>
        <dbReference type="Pfam" id="PF02698"/>
    </source>
</evidence>
<sequence length="335" mass="38609">MIYLLTVLLTLLAFLGFIFEWRQISPIALSYFAILSFVLALLQQNNWQMVVMIRYRAYWMVTCLAMIVPFFLLLLAFLMLVRIDQEQDLPRVRILFNLVVALSFIGIVLFTAWILITRHAGLFLFLTIYILVTIYLALNFILFLLTSLFLSLTQLHRQPVSHLIVLGAPLDHLGQVGPVLKRRLDKALKLYQEAGAKPRILVTGGINQSFDQSEGQAMRDYLVQHGVKFQDIILESQAMNTRENLKFARSLLVKEQAGSRPVLITSHLHLLRAWFYAWQNGISARMIGVNSSIKDSLYMALREFVAFFVLTKELNYLFMLGLLIHGIVQVLVWFR</sequence>
<feature type="transmembrane region" description="Helical" evidence="1">
    <location>
        <begin position="123"/>
        <end position="150"/>
    </location>
</feature>
<dbReference type="eggNOG" id="COG1434">
    <property type="taxonomic scope" value="Bacteria"/>
</dbReference>
<dbReference type="HOGENOM" id="CLU_828318_0_0_9"/>
<dbReference type="PATRIC" id="fig|883113.3.peg.589"/>
<dbReference type="InterPro" id="IPR014729">
    <property type="entry name" value="Rossmann-like_a/b/a_fold"/>
</dbReference>
<dbReference type="InterPro" id="IPR051599">
    <property type="entry name" value="Cell_Envelope_Assoc"/>
</dbReference>
<dbReference type="GO" id="GO:0043164">
    <property type="term" value="P:Gram-negative-bacterium-type cell wall biogenesis"/>
    <property type="evidence" value="ECO:0007669"/>
    <property type="project" value="TreeGrafter"/>
</dbReference>
<evidence type="ECO:0000313" key="3">
    <source>
        <dbReference type="EMBL" id="EHR37957.1"/>
    </source>
</evidence>
<dbReference type="PANTHER" id="PTHR30336:SF4">
    <property type="entry name" value="ENVELOPE BIOGENESIS FACTOR ELYC"/>
    <property type="match status" value="1"/>
</dbReference>
<keyword evidence="1" id="KW-0812">Transmembrane</keyword>
<dbReference type="STRING" id="883113.HMPREF9708_00586"/>
<proteinExistence type="predicted"/>
<feature type="transmembrane region" description="Helical" evidence="1">
    <location>
        <begin position="94"/>
        <end position="116"/>
    </location>
</feature>
<gene>
    <name evidence="3" type="ORF">HMPREF9708_00586</name>
</gene>
<reference evidence="3 4" key="1">
    <citation type="submission" date="2012-01" db="EMBL/GenBank/DDBJ databases">
        <title>The Genome Sequence of Facklamia languida CCUG 37842.</title>
        <authorList>
            <consortium name="The Broad Institute Genome Sequencing Platform"/>
            <person name="Earl A."/>
            <person name="Ward D."/>
            <person name="Feldgarden M."/>
            <person name="Gevers D."/>
            <person name="Huys G."/>
            <person name="Young S.K."/>
            <person name="Zeng Q."/>
            <person name="Gargeya S."/>
            <person name="Fitzgerald M."/>
            <person name="Haas B."/>
            <person name="Abouelleil A."/>
            <person name="Alvarado L."/>
            <person name="Arachchi H.M."/>
            <person name="Berlin A."/>
            <person name="Chapman S.B."/>
            <person name="Gearin G."/>
            <person name="Goldberg J."/>
            <person name="Griggs A."/>
            <person name="Gujja S."/>
            <person name="Hansen M."/>
            <person name="Heiman D."/>
            <person name="Howarth C."/>
            <person name="Larimer J."/>
            <person name="Lui A."/>
            <person name="MacDonald P.J.P."/>
            <person name="McCowen C."/>
            <person name="Montmayeur A."/>
            <person name="Murphy C."/>
            <person name="Neiman D."/>
            <person name="Pearson M."/>
            <person name="Priest M."/>
            <person name="Roberts A."/>
            <person name="Saif S."/>
            <person name="Shea T."/>
            <person name="Sisk P."/>
            <person name="Stolte C."/>
            <person name="Sykes S."/>
            <person name="Wortman J."/>
            <person name="Nusbaum C."/>
            <person name="Birren B."/>
        </authorList>
    </citation>
    <scope>NUCLEOTIDE SEQUENCE [LARGE SCALE GENOMIC DNA]</scope>
    <source>
        <strain evidence="3 4">CCUG 37842</strain>
    </source>
</reference>
<comment type="caution">
    <text evidence="3">The sequence shown here is derived from an EMBL/GenBank/DDBJ whole genome shotgun (WGS) entry which is preliminary data.</text>
</comment>
<keyword evidence="1" id="KW-0472">Membrane</keyword>
<dbReference type="EMBL" id="AGEG01000003">
    <property type="protein sequence ID" value="EHR37957.1"/>
    <property type="molecule type" value="Genomic_DNA"/>
</dbReference>
<evidence type="ECO:0000313" key="4">
    <source>
        <dbReference type="Proteomes" id="UP000006190"/>
    </source>
</evidence>
<dbReference type="InterPro" id="IPR003848">
    <property type="entry name" value="DUF218"/>
</dbReference>
<feature type="transmembrane region" description="Helical" evidence="1">
    <location>
        <begin position="57"/>
        <end position="82"/>
    </location>
</feature>
<dbReference type="OrthoDB" id="9782395at2"/>
<dbReference type="GO" id="GO:0005886">
    <property type="term" value="C:plasma membrane"/>
    <property type="evidence" value="ECO:0007669"/>
    <property type="project" value="TreeGrafter"/>
</dbReference>
<feature type="transmembrane region" description="Helical" evidence="1">
    <location>
        <begin position="316"/>
        <end position="334"/>
    </location>
</feature>
<dbReference type="PANTHER" id="PTHR30336">
    <property type="entry name" value="INNER MEMBRANE PROTEIN, PROBABLE PERMEASE"/>
    <property type="match status" value="1"/>
</dbReference>
<keyword evidence="4" id="KW-1185">Reference proteome</keyword>
<feature type="transmembrane region" description="Helical" evidence="1">
    <location>
        <begin position="28"/>
        <end position="45"/>
    </location>
</feature>
<keyword evidence="1" id="KW-1133">Transmembrane helix</keyword>
<protein>
    <recommendedName>
        <fullName evidence="2">DUF218 domain-containing protein</fullName>
    </recommendedName>
</protein>